<feature type="domain" description="VWFA" evidence="6">
    <location>
        <begin position="191"/>
        <end position="318"/>
    </location>
</feature>
<feature type="compositionally biased region" description="Polar residues" evidence="5">
    <location>
        <begin position="38"/>
        <end position="61"/>
    </location>
</feature>
<keyword evidence="3" id="KW-0732">Signal</keyword>
<evidence type="ECO:0000313" key="7">
    <source>
        <dbReference type="EMBL" id="VTS42963.1"/>
    </source>
</evidence>
<dbReference type="Pfam" id="PF02986">
    <property type="entry name" value="Fn_bind"/>
    <property type="match status" value="2"/>
</dbReference>
<dbReference type="SUPFAM" id="SSF53300">
    <property type="entry name" value="vWA-like"/>
    <property type="match status" value="1"/>
</dbReference>
<dbReference type="InterPro" id="IPR019931">
    <property type="entry name" value="LPXTG_anchor"/>
</dbReference>
<dbReference type="InterPro" id="IPR004237">
    <property type="entry name" value="Fibron_repeat-bd"/>
</dbReference>
<dbReference type="AlphaFoldDB" id="A0A4U9ZPI9"/>
<keyword evidence="2" id="KW-0964">Secreted</keyword>
<feature type="compositionally biased region" description="Low complexity" evidence="5">
    <location>
        <begin position="101"/>
        <end position="110"/>
    </location>
</feature>
<proteinExistence type="predicted"/>
<dbReference type="PROSITE" id="PS50234">
    <property type="entry name" value="VWFA"/>
    <property type="match status" value="1"/>
</dbReference>
<dbReference type="CDD" id="cd00198">
    <property type="entry name" value="vWFA"/>
    <property type="match status" value="1"/>
</dbReference>
<dbReference type="InterPro" id="IPR002035">
    <property type="entry name" value="VWF_A"/>
</dbReference>
<keyword evidence="4" id="KW-0572">Peptidoglycan-anchor</keyword>
<feature type="region of interest" description="Disordered" evidence="5">
    <location>
        <begin position="38"/>
        <end position="122"/>
    </location>
</feature>
<keyword evidence="1" id="KW-0134">Cell wall</keyword>
<dbReference type="EMBL" id="LR594035">
    <property type="protein sequence ID" value="VTS42963.1"/>
    <property type="molecule type" value="Genomic_DNA"/>
</dbReference>
<evidence type="ECO:0000256" key="3">
    <source>
        <dbReference type="ARBA" id="ARBA00022729"/>
    </source>
</evidence>
<evidence type="ECO:0000256" key="5">
    <source>
        <dbReference type="SAM" id="MobiDB-lite"/>
    </source>
</evidence>
<evidence type="ECO:0000256" key="1">
    <source>
        <dbReference type="ARBA" id="ARBA00022512"/>
    </source>
</evidence>
<evidence type="ECO:0000313" key="8">
    <source>
        <dbReference type="Proteomes" id="UP000304914"/>
    </source>
</evidence>
<dbReference type="SMART" id="SM00327">
    <property type="entry name" value="VWA"/>
    <property type="match status" value="1"/>
</dbReference>
<dbReference type="NCBIfam" id="NF040483">
    <property type="entry name" value="serum_opaci_fac"/>
    <property type="match status" value="1"/>
</dbReference>
<accession>A0A4U9ZPI9</accession>
<protein>
    <submittedName>
        <fullName evidence="7">Serum opacity factor</fullName>
    </submittedName>
</protein>
<dbReference type="Pfam" id="PF00746">
    <property type="entry name" value="Gram_pos_anchor"/>
    <property type="match status" value="1"/>
</dbReference>
<name>A0A4U9ZPI9_9STRE</name>
<dbReference type="Gene3D" id="3.40.50.410">
    <property type="entry name" value="von Willebrand factor, type A domain"/>
    <property type="match status" value="1"/>
</dbReference>
<dbReference type="Proteomes" id="UP000304914">
    <property type="component" value="Chromosome"/>
</dbReference>
<organism evidence="7 8">
    <name type="scientific">Streptococcus pseudoporcinus</name>
    <dbReference type="NCBI Taxonomy" id="361101"/>
    <lineage>
        <taxon>Bacteria</taxon>
        <taxon>Bacillati</taxon>
        <taxon>Bacillota</taxon>
        <taxon>Bacilli</taxon>
        <taxon>Lactobacillales</taxon>
        <taxon>Streptococcaceae</taxon>
        <taxon>Streptococcus</taxon>
    </lineage>
</organism>
<sequence length="988" mass="111050">MANCKYKLRKLSIGLVSIGIVFISTTVLGEENAVQSTSSEITSRQEAGGQSNTTVTTSETLEPQPQTSSASQPSKVSPAEVNKEQAEEEKLSRALSERQNSSTSDTQTSTRTKRSSEKIEPHMIEVETIEVEKAKTTIKISDGDNDSKLIKNRDGSKREIIDVKREVVTNQDGTLDVTLTVTPKEIDKGAEVIVLLDTSQKMTDKDFNTAKENIKKLVTTLIGKSTDSSTNHNARNTVRLINFYRKVNDPIELTEENVEVKLEEIWKNAKKDWDWGVDLQGAIHRAREIFNTEKTNGKRQHLLLFTQGEATLSYDLKNKKNVDKRSIEEKSVKHTTPLLPWPFYLDATIRKHNLIEDATKATTIFNKIGLGTFWGKYMKQLKLAKAGNGLLDIFGSQVGLENPLDYILLKEFIPTIDSQFAYETQVGEGYHYLTHSHRELAEGNLASNFVSKMKLELDNQWLGKLGLEKTAEAIVKWGTKQALENIFYRRNHVFYNHNLSAQVEAESAKKEGILFYSFALTDAQKNLASSALSFLGTRSNENAFDLYIQKMSENNSFLKDIDNQNKFKDILTEAIVTETFEDKLNVEQESIKTSFNKNSDSKNGISYKTPSSNWFTGSTKANLTWTISKDELQKAFENATPLKLTYKLKVNKEKFNTSNSRRRRALSESESNPEKIISNTISYKINEKQATGQNLEDVKLTYSKKMVPVPEIDGEVIKPQVPSLPELTPIIEYGSNLDFDEETIYHLPIEHGHYESNIPITMSEDTKSDNLDIIVEGNIIDFVKDSITDNSYTKSGHNSADNNQTTVEDTRSNLDIITVNGQGKPIEFIEHTQPGISGQSEEITFIEETRKSEMTISGQSDAVEITEDTQPGMSGQSEVINFIEETRKPEMTISGQSDAVEMTEDTQPKLQFHFDNEEPIIEEDKDLPQMADKVTEQVPQSPITQSENLLPQTSDTNNNCNAFFTIAALAIIGAAGLLNKKHRENEID</sequence>
<feature type="compositionally biased region" description="Basic and acidic residues" evidence="5">
    <location>
        <begin position="81"/>
        <end position="96"/>
    </location>
</feature>
<feature type="compositionally biased region" description="Low complexity" evidence="5">
    <location>
        <begin position="63"/>
        <end position="74"/>
    </location>
</feature>
<evidence type="ECO:0000259" key="6">
    <source>
        <dbReference type="PROSITE" id="PS50234"/>
    </source>
</evidence>
<evidence type="ECO:0000256" key="4">
    <source>
        <dbReference type="ARBA" id="ARBA00023088"/>
    </source>
</evidence>
<reference evidence="7 8" key="1">
    <citation type="submission" date="2019-05" db="EMBL/GenBank/DDBJ databases">
        <authorList>
            <consortium name="Pathogen Informatics"/>
        </authorList>
    </citation>
    <scope>NUCLEOTIDE SEQUENCE [LARGE SCALE GENOMIC DNA]</scope>
    <source>
        <strain evidence="7 8">NCTC5385</strain>
    </source>
</reference>
<dbReference type="Pfam" id="PF13519">
    <property type="entry name" value="VWA_2"/>
    <property type="match status" value="1"/>
</dbReference>
<gene>
    <name evidence="7" type="primary">sof_1</name>
    <name evidence="7" type="ORF">NCTC5385_02237</name>
</gene>
<dbReference type="RefSeq" id="WP_225247836.1">
    <property type="nucleotide sequence ID" value="NZ_LR594035.1"/>
</dbReference>
<dbReference type="InterPro" id="IPR036465">
    <property type="entry name" value="vWFA_dom_sf"/>
</dbReference>
<evidence type="ECO:0000256" key="2">
    <source>
        <dbReference type="ARBA" id="ARBA00022525"/>
    </source>
</evidence>